<dbReference type="GO" id="GO:0007165">
    <property type="term" value="P:signal transduction"/>
    <property type="evidence" value="ECO:0007669"/>
    <property type="project" value="UniProtKB-KW"/>
</dbReference>
<organism evidence="11">
    <name type="scientific">Cyrtorhinus lividipennis</name>
    <dbReference type="NCBI Taxonomy" id="1032904"/>
    <lineage>
        <taxon>Eukaryota</taxon>
        <taxon>Metazoa</taxon>
        <taxon>Ecdysozoa</taxon>
        <taxon>Arthropoda</taxon>
        <taxon>Hexapoda</taxon>
        <taxon>Insecta</taxon>
        <taxon>Pterygota</taxon>
        <taxon>Neoptera</taxon>
        <taxon>Paraneoptera</taxon>
        <taxon>Hemiptera</taxon>
        <taxon>Heteroptera</taxon>
        <taxon>Panheteroptera</taxon>
        <taxon>Cimicomorpha</taxon>
        <taxon>Miridae</taxon>
        <taxon>Orthotylini</taxon>
        <taxon>Cyrtorhinus</taxon>
    </lineage>
</organism>
<comment type="similarity">
    <text evidence="10">Belongs to the insect chemoreceptor superfamily. Heteromeric odorant receptor channel (TC 1.A.69) family.</text>
</comment>
<evidence type="ECO:0000256" key="9">
    <source>
        <dbReference type="ARBA" id="ARBA00023224"/>
    </source>
</evidence>
<dbReference type="AlphaFoldDB" id="A0A346TI11"/>
<evidence type="ECO:0000256" key="3">
    <source>
        <dbReference type="ARBA" id="ARBA00022606"/>
    </source>
</evidence>
<keyword evidence="7 10" id="KW-0472">Membrane</keyword>
<comment type="caution">
    <text evidence="10">Lacks conserved residue(s) required for the propagation of feature annotation.</text>
</comment>
<dbReference type="GO" id="GO:0005549">
    <property type="term" value="F:odorant binding"/>
    <property type="evidence" value="ECO:0007669"/>
    <property type="project" value="InterPro"/>
</dbReference>
<evidence type="ECO:0000256" key="4">
    <source>
        <dbReference type="ARBA" id="ARBA00022692"/>
    </source>
</evidence>
<keyword evidence="9 10" id="KW-0807">Transducer</keyword>
<feature type="transmembrane region" description="Helical" evidence="10">
    <location>
        <begin position="287"/>
        <end position="310"/>
    </location>
</feature>
<reference evidence="11" key="2">
    <citation type="submission" date="2018-01" db="EMBL/GenBank/DDBJ databases">
        <authorList>
            <person name="Gaut B.S."/>
            <person name="Morton B.R."/>
            <person name="Clegg M.T."/>
            <person name="Duvall M.R."/>
        </authorList>
    </citation>
    <scope>NUCLEOTIDE SEQUENCE</scope>
</reference>
<accession>A0A346TI11</accession>
<feature type="transmembrane region" description="Helical" evidence="10">
    <location>
        <begin position="41"/>
        <end position="62"/>
    </location>
</feature>
<evidence type="ECO:0000256" key="10">
    <source>
        <dbReference type="RuleBase" id="RU351113"/>
    </source>
</evidence>
<evidence type="ECO:0000256" key="5">
    <source>
        <dbReference type="ARBA" id="ARBA00022725"/>
    </source>
</evidence>
<keyword evidence="3 10" id="KW-0716">Sensory transduction</keyword>
<dbReference type="InterPro" id="IPR004117">
    <property type="entry name" value="7tm6_olfct_rcpt"/>
</dbReference>
<dbReference type="PANTHER" id="PTHR21137:SF35">
    <property type="entry name" value="ODORANT RECEPTOR 19A-RELATED"/>
    <property type="match status" value="1"/>
</dbReference>
<sequence length="416" mass="47122">MSKNKKSVDIAGTYKDVINSAGYKANFGTIMKFGALYNETYLYPVALLIFFIVNTSLLAYTITLATDDVKLMAESAHFTMLRTTATVVLLNSTYRKPQLTNLFLLLGEPNLHDYGGTLTKELKAKIQEKIKICVDRKEFYGKNLARGFFVALVLFATRSILEYFGGFLNQPYGEDGINRNLPVPTYMPYDSEGWPGYQFALISEAYLVVAACLVAIGNDCSFICFSEEVLRELQIIIITLGSIKERSEYVRRKSNYKISVKDSVHLCLKHSVKHHQRVIQVFEGFRTYFFFSLFIMLGCGAFLVCLSGLMFIADVVDVKTKILFFIFLASELFHIFVFCYYGEHISFTSRKVGESLYDPSTVDISQYVKPFFIMINARCQTPLQLSGGGFMNADFDTYGNVLRSSYSYLNLLQAAN</sequence>
<evidence type="ECO:0000256" key="8">
    <source>
        <dbReference type="ARBA" id="ARBA00023170"/>
    </source>
</evidence>
<evidence type="ECO:0000256" key="7">
    <source>
        <dbReference type="ARBA" id="ARBA00023136"/>
    </source>
</evidence>
<proteinExistence type="evidence at transcript level"/>
<protein>
    <recommendedName>
        <fullName evidence="10">Odorant receptor</fullName>
    </recommendedName>
</protein>
<feature type="transmembrane region" description="Helical" evidence="10">
    <location>
        <begin position="322"/>
        <end position="341"/>
    </location>
</feature>
<evidence type="ECO:0000313" key="11">
    <source>
        <dbReference type="EMBL" id="AXU25094.1"/>
    </source>
</evidence>
<dbReference type="Pfam" id="PF02949">
    <property type="entry name" value="7tm_6"/>
    <property type="match status" value="1"/>
</dbReference>
<keyword evidence="2" id="KW-1003">Cell membrane</keyword>
<evidence type="ECO:0000256" key="6">
    <source>
        <dbReference type="ARBA" id="ARBA00022989"/>
    </source>
</evidence>
<name>A0A346TI11_9HEMI</name>
<dbReference type="EMBL" id="MG770191">
    <property type="protein sequence ID" value="AXU25094.1"/>
    <property type="molecule type" value="mRNA"/>
</dbReference>
<comment type="subcellular location">
    <subcellularLocation>
        <location evidence="1 10">Cell membrane</location>
        <topology evidence="1 10">Multi-pass membrane protein</topology>
    </subcellularLocation>
</comment>
<keyword evidence="8 10" id="KW-0675">Receptor</keyword>
<evidence type="ECO:0000256" key="2">
    <source>
        <dbReference type="ARBA" id="ARBA00022475"/>
    </source>
</evidence>
<keyword evidence="5 10" id="KW-0552">Olfaction</keyword>
<dbReference type="GO" id="GO:0005886">
    <property type="term" value="C:plasma membrane"/>
    <property type="evidence" value="ECO:0007669"/>
    <property type="project" value="UniProtKB-SubCell"/>
</dbReference>
<dbReference type="GO" id="GO:0004984">
    <property type="term" value="F:olfactory receptor activity"/>
    <property type="evidence" value="ECO:0007669"/>
    <property type="project" value="InterPro"/>
</dbReference>
<reference evidence="11" key="1">
    <citation type="journal article" date="2018" name="Sci. Rep.">
        <title>Identification and expression analysis of putative chemoreception genes from Cyrtorhinus lividipennis (Hemiptera: Miridae) antennal transcriptome.</title>
        <authorList>
            <person name="Wang G.Y."/>
            <person name="Zhu J.L."/>
            <person name="Zhou W.W."/>
            <person name="Liu S."/>
            <person name="Khairul Q.M."/>
            <person name="Ansari N.A."/>
            <person name="Zhu Z.R."/>
        </authorList>
    </citation>
    <scope>NUCLEOTIDE SEQUENCE</scope>
</reference>
<keyword evidence="4 10" id="KW-0812">Transmembrane</keyword>
<feature type="transmembrane region" description="Helical" evidence="10">
    <location>
        <begin position="144"/>
        <end position="161"/>
    </location>
</feature>
<dbReference type="PANTHER" id="PTHR21137">
    <property type="entry name" value="ODORANT RECEPTOR"/>
    <property type="match status" value="1"/>
</dbReference>
<keyword evidence="6 10" id="KW-1133">Transmembrane helix</keyword>
<evidence type="ECO:0000256" key="1">
    <source>
        <dbReference type="ARBA" id="ARBA00004651"/>
    </source>
</evidence>
<feature type="transmembrane region" description="Helical" evidence="10">
    <location>
        <begin position="196"/>
        <end position="216"/>
    </location>
</feature>